<dbReference type="GO" id="GO:0005829">
    <property type="term" value="C:cytosol"/>
    <property type="evidence" value="ECO:0007669"/>
    <property type="project" value="TreeGrafter"/>
</dbReference>
<proteinExistence type="predicted"/>
<dbReference type="PANTHER" id="PTHR22617:SF23">
    <property type="entry name" value="CHEMOTAXIS PROTEIN CHEW"/>
    <property type="match status" value="1"/>
</dbReference>
<dbReference type="Pfam" id="PF01584">
    <property type="entry name" value="CheW"/>
    <property type="match status" value="1"/>
</dbReference>
<name>C6HWL2_9BACT</name>
<dbReference type="InterPro" id="IPR002545">
    <property type="entry name" value="CheW-lke_dom"/>
</dbReference>
<dbReference type="SMART" id="SM00260">
    <property type="entry name" value="CheW"/>
    <property type="match status" value="1"/>
</dbReference>
<feature type="domain" description="CheW-like" evidence="1">
    <location>
        <begin position="34"/>
        <end position="176"/>
    </location>
</feature>
<reference evidence="2 3" key="1">
    <citation type="journal article" date="2009" name="Appl. Environ. Microbiol.">
        <title>Community genomic and proteomic analyses of chemoautotrophic iron-oxidizing "Leptospirillum rubarum" (Group II) and "Leptospirillum ferrodiazotrophum" (Group III) bacteria in acid mine drainage biofilms.</title>
        <authorList>
            <person name="Goltsman D.S."/>
            <person name="Denef V.J."/>
            <person name="Singer S.W."/>
            <person name="VerBerkmoes N.C."/>
            <person name="Lefsrud M."/>
            <person name="Mueller R.S."/>
            <person name="Dick G.J."/>
            <person name="Sun C.L."/>
            <person name="Wheeler K.E."/>
            <person name="Zemla A."/>
            <person name="Baker B.J."/>
            <person name="Hauser L."/>
            <person name="Land M."/>
            <person name="Shah M.B."/>
            <person name="Thelen M.P."/>
            <person name="Hettich R.L."/>
            <person name="Banfield J.F."/>
        </authorList>
    </citation>
    <scope>NUCLEOTIDE SEQUENCE [LARGE SCALE GENOMIC DNA]</scope>
</reference>
<dbReference type="AlphaFoldDB" id="C6HWL2"/>
<sequence>MEKMETAVVPMNDSEELSLERSAAPGMMDFGESVLQLVSFKLGEEEYALDVMNVREINRISDVTRVPKAPYFVEGVMNLRGKILPVINLRKRFGFPPSSTDPEEARTIVVFQEGVMVGLAVDQVFQVIRIGRDKIEKNEGIGLGNVLDAVMAGVAHLGERLVVLLDLPKLLDTIQRDSGRR</sequence>
<dbReference type="Proteomes" id="UP000009374">
    <property type="component" value="Unassembled WGS sequence"/>
</dbReference>
<dbReference type="SUPFAM" id="SSF50341">
    <property type="entry name" value="CheW-like"/>
    <property type="match status" value="1"/>
</dbReference>
<keyword evidence="3" id="KW-1185">Reference proteome</keyword>
<evidence type="ECO:0000313" key="2">
    <source>
        <dbReference type="EMBL" id="EES52988.1"/>
    </source>
</evidence>
<dbReference type="InterPro" id="IPR036061">
    <property type="entry name" value="CheW-like_dom_sf"/>
</dbReference>
<dbReference type="PROSITE" id="PS50851">
    <property type="entry name" value="CHEW"/>
    <property type="match status" value="1"/>
</dbReference>
<dbReference type="PANTHER" id="PTHR22617">
    <property type="entry name" value="CHEMOTAXIS SENSOR HISTIDINE KINASE-RELATED"/>
    <property type="match status" value="1"/>
</dbReference>
<dbReference type="EMBL" id="GG693870">
    <property type="protein sequence ID" value="EES52988.1"/>
    <property type="molecule type" value="Genomic_DNA"/>
</dbReference>
<organism evidence="2 3">
    <name type="scientific">Leptospirillum ferrodiazotrophum</name>
    <dbReference type="NCBI Taxonomy" id="412449"/>
    <lineage>
        <taxon>Bacteria</taxon>
        <taxon>Pseudomonadati</taxon>
        <taxon>Nitrospirota</taxon>
        <taxon>Nitrospiria</taxon>
        <taxon>Nitrospirales</taxon>
        <taxon>Nitrospiraceae</taxon>
        <taxon>Leptospirillum</taxon>
    </lineage>
</organism>
<gene>
    <name evidence="2" type="ORF">UBAL3_80630045</name>
</gene>
<dbReference type="Gene3D" id="2.40.50.180">
    <property type="entry name" value="CheA-289, Domain 4"/>
    <property type="match status" value="1"/>
</dbReference>
<evidence type="ECO:0000313" key="3">
    <source>
        <dbReference type="Proteomes" id="UP000009374"/>
    </source>
</evidence>
<dbReference type="GO" id="GO:0007165">
    <property type="term" value="P:signal transduction"/>
    <property type="evidence" value="ECO:0007669"/>
    <property type="project" value="InterPro"/>
</dbReference>
<accession>C6HWL2</accession>
<dbReference type="GO" id="GO:0006935">
    <property type="term" value="P:chemotaxis"/>
    <property type="evidence" value="ECO:0007669"/>
    <property type="project" value="InterPro"/>
</dbReference>
<dbReference type="InterPro" id="IPR039315">
    <property type="entry name" value="CheW"/>
</dbReference>
<evidence type="ECO:0000259" key="1">
    <source>
        <dbReference type="PROSITE" id="PS50851"/>
    </source>
</evidence>
<protein>
    <submittedName>
        <fullName evidence="2">Putative CheW protein</fullName>
    </submittedName>
</protein>
<dbReference type="Gene3D" id="2.30.30.40">
    <property type="entry name" value="SH3 Domains"/>
    <property type="match status" value="1"/>
</dbReference>